<accession>A0A0H2L2A9</accession>
<feature type="transmembrane region" description="Helical" evidence="1">
    <location>
        <begin position="7"/>
        <end position="28"/>
    </location>
</feature>
<dbReference type="EMBL" id="JNBQ01000016">
    <property type="protein sequence ID" value="KLN34317.1"/>
    <property type="molecule type" value="Genomic_DNA"/>
</dbReference>
<keyword evidence="4" id="KW-1185">Reference proteome</keyword>
<keyword evidence="1" id="KW-0812">Transmembrane</keyword>
<evidence type="ECO:0000256" key="1">
    <source>
        <dbReference type="SAM" id="Phobius"/>
    </source>
</evidence>
<name>A0A0H2L2A9_9MICO</name>
<dbReference type="Proteomes" id="UP000035265">
    <property type="component" value="Unassembled WGS sequence"/>
</dbReference>
<protein>
    <submittedName>
        <fullName evidence="3">Membrane protein</fullName>
    </submittedName>
</protein>
<keyword evidence="1" id="KW-0472">Membrane</keyword>
<proteinExistence type="predicted"/>
<dbReference type="AlphaFoldDB" id="A0A0H2L2A9"/>
<organism evidence="3 4">
    <name type="scientific">Cellulosimicrobium funkei</name>
    <dbReference type="NCBI Taxonomy" id="264251"/>
    <lineage>
        <taxon>Bacteria</taxon>
        <taxon>Bacillati</taxon>
        <taxon>Actinomycetota</taxon>
        <taxon>Actinomycetes</taxon>
        <taxon>Micrococcales</taxon>
        <taxon>Promicromonosporaceae</taxon>
        <taxon>Cellulosimicrobium</taxon>
    </lineage>
</organism>
<sequence length="127" mass="14618">MDGFWDWFWLMVWWFFFIAYLVVLFQIVADLFRDKALSGWWKALWIIALIFVPYLSALIYVIARGGGMAERHAEEDRARRQVMDDYVRATASTGRSPASEIADAKALYDAGTIDADEFARLKARALA</sequence>
<keyword evidence="1" id="KW-1133">Transmembrane helix</keyword>
<evidence type="ECO:0000259" key="2">
    <source>
        <dbReference type="Pfam" id="PF09851"/>
    </source>
</evidence>
<evidence type="ECO:0000313" key="3">
    <source>
        <dbReference type="EMBL" id="KLN34317.1"/>
    </source>
</evidence>
<dbReference type="Pfam" id="PF09851">
    <property type="entry name" value="SHOCT"/>
    <property type="match status" value="1"/>
</dbReference>
<reference evidence="3 4" key="1">
    <citation type="submission" date="2014-05" db="EMBL/GenBank/DDBJ databases">
        <title>Cellulosimicrobium funkei U11 genome.</title>
        <authorList>
            <person name="Hu C."/>
            <person name="Gong Y."/>
            <person name="Wan W."/>
            <person name="Jiang M."/>
        </authorList>
    </citation>
    <scope>NUCLEOTIDE SEQUENCE [LARGE SCALE GENOMIC DNA]</scope>
    <source>
        <strain evidence="3 4">U11</strain>
    </source>
</reference>
<dbReference type="STRING" id="264251.FB00_12955"/>
<dbReference type="InterPro" id="IPR018649">
    <property type="entry name" value="SHOCT"/>
</dbReference>
<comment type="caution">
    <text evidence="3">The sequence shown here is derived from an EMBL/GenBank/DDBJ whole genome shotgun (WGS) entry which is preliminary data.</text>
</comment>
<gene>
    <name evidence="3" type="ORF">FB00_12955</name>
</gene>
<dbReference type="RefSeq" id="WP_047233275.1">
    <property type="nucleotide sequence ID" value="NZ_JNBQ01000016.1"/>
</dbReference>
<feature type="domain" description="SHOCT" evidence="2">
    <location>
        <begin position="100"/>
        <end position="126"/>
    </location>
</feature>
<evidence type="ECO:0000313" key="4">
    <source>
        <dbReference type="Proteomes" id="UP000035265"/>
    </source>
</evidence>
<feature type="transmembrane region" description="Helical" evidence="1">
    <location>
        <begin position="40"/>
        <end position="63"/>
    </location>
</feature>
<dbReference type="PATRIC" id="fig|264251.5.peg.2633"/>